<evidence type="ECO:0000256" key="3">
    <source>
        <dbReference type="ARBA" id="ARBA00022741"/>
    </source>
</evidence>
<organism evidence="10 11">
    <name type="scientific">Faecalibacterium prausnitzii</name>
    <dbReference type="NCBI Taxonomy" id="853"/>
    <lineage>
        <taxon>Bacteria</taxon>
        <taxon>Bacillati</taxon>
        <taxon>Bacillota</taxon>
        <taxon>Clostridia</taxon>
        <taxon>Eubacteriales</taxon>
        <taxon>Oscillospiraceae</taxon>
        <taxon>Faecalibacterium</taxon>
    </lineage>
</organism>
<proteinExistence type="predicted"/>
<feature type="transmembrane region" description="Helical" evidence="7">
    <location>
        <begin position="151"/>
        <end position="168"/>
    </location>
</feature>
<comment type="caution">
    <text evidence="10">The sequence shown here is derived from an EMBL/GenBank/DDBJ whole genome shotgun (WGS) entry which is preliminary data.</text>
</comment>
<dbReference type="SUPFAM" id="SSF90123">
    <property type="entry name" value="ABC transporter transmembrane region"/>
    <property type="match status" value="1"/>
</dbReference>
<dbReference type="InterPro" id="IPR036640">
    <property type="entry name" value="ABC1_TM_sf"/>
</dbReference>
<dbReference type="GO" id="GO:0140359">
    <property type="term" value="F:ABC-type transporter activity"/>
    <property type="evidence" value="ECO:0007669"/>
    <property type="project" value="InterPro"/>
</dbReference>
<dbReference type="InterPro" id="IPR027417">
    <property type="entry name" value="P-loop_NTPase"/>
</dbReference>
<accession>A0A2A7BBJ7</accession>
<evidence type="ECO:0000313" key="11">
    <source>
        <dbReference type="Proteomes" id="UP000220438"/>
    </source>
</evidence>
<gene>
    <name evidence="10" type="ORF">CHR61_11185</name>
</gene>
<dbReference type="PANTHER" id="PTHR24221:SF654">
    <property type="entry name" value="ATP-BINDING CASSETTE SUB-FAMILY B MEMBER 6"/>
    <property type="match status" value="1"/>
</dbReference>
<dbReference type="Gene3D" id="3.40.50.300">
    <property type="entry name" value="P-loop containing nucleotide triphosphate hydrolases"/>
    <property type="match status" value="1"/>
</dbReference>
<dbReference type="PROSITE" id="PS50893">
    <property type="entry name" value="ABC_TRANSPORTER_2"/>
    <property type="match status" value="1"/>
</dbReference>
<dbReference type="RefSeq" id="WP_097771406.1">
    <property type="nucleotide sequence ID" value="NZ_NOUW01000030.1"/>
</dbReference>
<keyword evidence="3" id="KW-0547">Nucleotide-binding</keyword>
<dbReference type="Proteomes" id="UP000220438">
    <property type="component" value="Unassembled WGS sequence"/>
</dbReference>
<evidence type="ECO:0000256" key="2">
    <source>
        <dbReference type="ARBA" id="ARBA00022692"/>
    </source>
</evidence>
<dbReference type="GO" id="GO:0005886">
    <property type="term" value="C:plasma membrane"/>
    <property type="evidence" value="ECO:0007669"/>
    <property type="project" value="UniProtKB-SubCell"/>
</dbReference>
<keyword evidence="5 7" id="KW-1133">Transmembrane helix</keyword>
<dbReference type="Pfam" id="PF00664">
    <property type="entry name" value="ABC_membrane"/>
    <property type="match status" value="1"/>
</dbReference>
<feature type="transmembrane region" description="Helical" evidence="7">
    <location>
        <begin position="12"/>
        <end position="29"/>
    </location>
</feature>
<dbReference type="InterPro" id="IPR017871">
    <property type="entry name" value="ABC_transporter-like_CS"/>
</dbReference>
<keyword evidence="2 7" id="KW-0812">Transmembrane</keyword>
<feature type="transmembrane region" description="Helical" evidence="7">
    <location>
        <begin position="124"/>
        <end position="145"/>
    </location>
</feature>
<dbReference type="InterPro" id="IPR003439">
    <property type="entry name" value="ABC_transporter-like_ATP-bd"/>
</dbReference>
<dbReference type="InterPro" id="IPR039421">
    <property type="entry name" value="Type_1_exporter"/>
</dbReference>
<dbReference type="Pfam" id="PF00005">
    <property type="entry name" value="ABC_tran"/>
    <property type="match status" value="1"/>
</dbReference>
<dbReference type="PROSITE" id="PS00211">
    <property type="entry name" value="ABC_TRANSPORTER_1"/>
    <property type="match status" value="1"/>
</dbReference>
<evidence type="ECO:0000256" key="4">
    <source>
        <dbReference type="ARBA" id="ARBA00022840"/>
    </source>
</evidence>
<evidence type="ECO:0000256" key="1">
    <source>
        <dbReference type="ARBA" id="ARBA00004651"/>
    </source>
</evidence>
<dbReference type="Gene3D" id="1.20.1560.10">
    <property type="entry name" value="ABC transporter type 1, transmembrane domain"/>
    <property type="match status" value="1"/>
</dbReference>
<dbReference type="SUPFAM" id="SSF52540">
    <property type="entry name" value="P-loop containing nucleoside triphosphate hydrolases"/>
    <property type="match status" value="1"/>
</dbReference>
<keyword evidence="4" id="KW-0067">ATP-binding</keyword>
<dbReference type="SMART" id="SM00382">
    <property type="entry name" value="AAA"/>
    <property type="match status" value="1"/>
</dbReference>
<feature type="transmembrane region" description="Helical" evidence="7">
    <location>
        <begin position="237"/>
        <end position="260"/>
    </location>
</feature>
<evidence type="ECO:0000256" key="7">
    <source>
        <dbReference type="SAM" id="Phobius"/>
    </source>
</evidence>
<keyword evidence="6 7" id="KW-0472">Membrane</keyword>
<dbReference type="PROSITE" id="PS50929">
    <property type="entry name" value="ABC_TM1F"/>
    <property type="match status" value="1"/>
</dbReference>
<dbReference type="GO" id="GO:0016887">
    <property type="term" value="F:ATP hydrolysis activity"/>
    <property type="evidence" value="ECO:0007669"/>
    <property type="project" value="InterPro"/>
</dbReference>
<evidence type="ECO:0000256" key="5">
    <source>
        <dbReference type="ARBA" id="ARBA00022989"/>
    </source>
</evidence>
<dbReference type="CDD" id="cd03228">
    <property type="entry name" value="ABCC_MRP_Like"/>
    <property type="match status" value="1"/>
</dbReference>
<dbReference type="InterPro" id="IPR003593">
    <property type="entry name" value="AAA+_ATPase"/>
</dbReference>
<dbReference type="EMBL" id="NOUW01000030">
    <property type="protein sequence ID" value="PDX88736.1"/>
    <property type="molecule type" value="Genomic_DNA"/>
</dbReference>
<name>A0A2A7BBJ7_9FIRM</name>
<evidence type="ECO:0000256" key="6">
    <source>
        <dbReference type="ARBA" id="ARBA00023136"/>
    </source>
</evidence>
<evidence type="ECO:0000259" key="8">
    <source>
        <dbReference type="PROSITE" id="PS50893"/>
    </source>
</evidence>
<comment type="subcellular location">
    <subcellularLocation>
        <location evidence="1">Cell membrane</location>
        <topology evidence="1">Multi-pass membrane protein</topology>
    </subcellularLocation>
</comment>
<feature type="transmembrane region" description="Helical" evidence="7">
    <location>
        <begin position="49"/>
        <end position="66"/>
    </location>
</feature>
<evidence type="ECO:0000259" key="9">
    <source>
        <dbReference type="PROSITE" id="PS50929"/>
    </source>
</evidence>
<sequence length="541" mass="60607">MKPTTNDYFRQHWAKVVLFVCFTAAVSFFAPLKSFQLKWLIDSKSKQEALGYMALVFLITFTSWFFERLSRRSFTKLACGAVEEVRGRVMEQVLRRPVAQYQQEGDSTYISLLTTDLRTLYDDYYMSIFNIVFWGGIMLCALGMYLYLSPVMLIAILLVTIPPLVLPRKMNEQLKVARDAFSLQMADYTQQLKELLGGFEVIRSFLREDAYTARHRTTAAQACASEQSYQQSLNSMVVNTSLISNLIFPVVMLVGLFLAFDGRLTVGAVSTAASMANFVITPCNQIAQCWAKVKSSKGIRQRLEAAMSVPEAPSSAGQPVASLERIECRNTSFTYPGAAAPVLKDICLTVSRQEKIGLTGESGCGKSTLAKLLFQYYLDYSGDILFNGQQLRDIDRSSLYHRTGYIAQTTYLFNDTLRSNICLSEKFSEQQITGALEAAGLTDWVQTLPDGLNTLISENGKNLSGGQRQRIGIARLVLRRYDLIIADEITASLDPETSQQVMQNLLSLPCIVVAITHDVSGAFMKRFDKIYRVENGVVRRT</sequence>
<feature type="domain" description="ABC transmembrane type-1" evidence="9">
    <location>
        <begin position="17"/>
        <end position="295"/>
    </location>
</feature>
<reference evidence="10 11" key="1">
    <citation type="journal article" date="2017" name="Front. Microbiol.">
        <title>New Insights into the Diversity of the Genus Faecalibacterium.</title>
        <authorList>
            <person name="Benevides L."/>
            <person name="Burman S."/>
            <person name="Martin R."/>
            <person name="Robert V."/>
            <person name="Thomas M."/>
            <person name="Miquel S."/>
            <person name="Chain F."/>
            <person name="Sokol H."/>
            <person name="Bermudez-Humaran L.G."/>
            <person name="Morrison M."/>
            <person name="Langella P."/>
            <person name="Azevedo V.A."/>
            <person name="Chatel J.M."/>
            <person name="Soares S."/>
        </authorList>
    </citation>
    <scope>NUCLEOTIDE SEQUENCE [LARGE SCALE GENOMIC DNA]</scope>
    <source>
        <strain evidence="10 11">AHMP21</strain>
    </source>
</reference>
<dbReference type="PANTHER" id="PTHR24221">
    <property type="entry name" value="ATP-BINDING CASSETTE SUB-FAMILY B"/>
    <property type="match status" value="1"/>
</dbReference>
<evidence type="ECO:0000313" key="10">
    <source>
        <dbReference type="EMBL" id="PDX88736.1"/>
    </source>
</evidence>
<feature type="domain" description="ABC transporter" evidence="8">
    <location>
        <begin position="326"/>
        <end position="541"/>
    </location>
</feature>
<dbReference type="GO" id="GO:0034040">
    <property type="term" value="F:ATPase-coupled lipid transmembrane transporter activity"/>
    <property type="evidence" value="ECO:0007669"/>
    <property type="project" value="TreeGrafter"/>
</dbReference>
<protein>
    <submittedName>
        <fullName evidence="10">Multidrug ABC transporter ATPase</fullName>
    </submittedName>
</protein>
<dbReference type="GO" id="GO:0005524">
    <property type="term" value="F:ATP binding"/>
    <property type="evidence" value="ECO:0007669"/>
    <property type="project" value="UniProtKB-KW"/>
</dbReference>
<dbReference type="InterPro" id="IPR011527">
    <property type="entry name" value="ABC1_TM_dom"/>
</dbReference>
<dbReference type="AlphaFoldDB" id="A0A2A7BBJ7"/>